<evidence type="ECO:0000259" key="8">
    <source>
        <dbReference type="Pfam" id="PF07715"/>
    </source>
</evidence>
<evidence type="ECO:0000256" key="6">
    <source>
        <dbReference type="ARBA" id="ARBA00023237"/>
    </source>
</evidence>
<reference evidence="9 10" key="1">
    <citation type="submission" date="2018-04" db="EMBL/GenBank/DDBJ databases">
        <title>Sphingobacterium sp. M46 Genome.</title>
        <authorList>
            <person name="Cheng J."/>
            <person name="Li Y."/>
        </authorList>
    </citation>
    <scope>NUCLEOTIDE SEQUENCE [LARGE SCALE GENOMIC DNA]</scope>
    <source>
        <strain evidence="9 10">M46</strain>
    </source>
</reference>
<dbReference type="InterPro" id="IPR039426">
    <property type="entry name" value="TonB-dep_rcpt-like"/>
</dbReference>
<dbReference type="SUPFAM" id="SSF49464">
    <property type="entry name" value="Carboxypeptidase regulatory domain-like"/>
    <property type="match status" value="1"/>
</dbReference>
<comment type="similarity">
    <text evidence="7">Belongs to the TonB-dependent receptor family.</text>
</comment>
<keyword evidence="2 7" id="KW-0813">Transport</keyword>
<evidence type="ECO:0000256" key="7">
    <source>
        <dbReference type="PROSITE-ProRule" id="PRU01360"/>
    </source>
</evidence>
<dbReference type="InterPro" id="IPR023996">
    <property type="entry name" value="TonB-dep_OMP_SusC/RagA"/>
</dbReference>
<accession>A0A363NUZ4</accession>
<dbReference type="Gene3D" id="2.170.130.10">
    <property type="entry name" value="TonB-dependent receptor, plug domain"/>
    <property type="match status" value="1"/>
</dbReference>
<dbReference type="Gene3D" id="2.60.40.1120">
    <property type="entry name" value="Carboxypeptidase-like, regulatory domain"/>
    <property type="match status" value="1"/>
</dbReference>
<keyword evidence="3 7" id="KW-1134">Transmembrane beta strand</keyword>
<proteinExistence type="inferred from homology"/>
<sequence>MAFAQHIFNMQKFCNGERIAYLLGAVSKQALNILNDFICLSKALKNIKASLFVVFMFSMFSLSAQTPRKDSGANGSLTVSGTVVSVLDGKPIQGVSVRIEDEKGRASTKSDGSFSVPVLASKGSVEFSHVGYKPLAMPYSVGVSLSVKLMPLENQLEEVEVVSTGYQKIPKERATGSFEFVDNKLFNRKVSTDFVSRLEDVVPSISSSKMFSDNRGDLLNVNVRGVSTLGSNIWPLIVVDGIPYEGKLAEYGLGNFNNINPNDIENISVLKDAASASIWGAQSGNGVIVITTKKGKFNEKTQVSFNTNFTIKDKPDLYYYQQMNTSDYIDAQKILFDKGKYKSVFTKYNSNPEPVLWLFKDQQDGKISRQQLDTELNKLRQLDIRDDFMKYIYRKGLNQQYNVQIKSGGARVNTLFSAGYDNNRNNVVRTSYERLVLKSVSQYEPAKNLLLDLGITYTDSKAKEPFDPIEFQYFGNGPGNYPYLKLADENGAPKTINFSGKNRSYIDTVAGGRLMDWMYTPLNELDASRETQKVQEVVANISANYSFDFGVRLSALYSFQRTNNPIEDWRGIGSYVMRNELNYYASWNPTKVTWALPVGDYMLTFLNNGKIHHGRLNAEYSKQWDEKHQLNLLMGYEMRQLRKEMRVSQYYGFDPQTGSFQSVQYGRSVPVLNGKQGTNNLIDRNRYEATSNRFVSYYTNASYSYRDRYIVSGSFRKDASNLFGVRSNDRGQPFWSAGLAWVLSSERFWKYTPVQFLKLRGTYGYNGNVNNTVSAYPVINIISDTHYITGQNYAMMNRPPNPSLKWERVGNLNFGLDFNILGNRVNGSIEYYSKYSKDLISNAPVDPTTGFTSLSINYANLKGKGWDISVHNIPVRTKDWQWDNNLVFSYNRTKVVKAYTNPSDISFLYMSGAGGQITTPFKGMDLYSLLTYKWAGLDPADGSPRAYLNGAVSNDYVGIIAQSVSELENHGSVRPLYFGSLRNSVRWRNLELSANVSYSLGHVFLRKSFNNDDFINSYIGYADYADRWQQPGDERTTDVPAFVYPNKSSASNVYRRSSVLVGNAGQIKLRDIQVSYQMGWPERFGFKDCRLYAYVQNICTIWRANRYGIDTEYGVSIPDPRTYALGLNFNL</sequence>
<dbReference type="AlphaFoldDB" id="A0A363NUZ4"/>
<dbReference type="Gene3D" id="2.40.170.20">
    <property type="entry name" value="TonB-dependent receptor, beta-barrel domain"/>
    <property type="match status" value="1"/>
</dbReference>
<protein>
    <recommendedName>
        <fullName evidence="8">TonB-dependent receptor plug domain-containing protein</fullName>
    </recommendedName>
</protein>
<dbReference type="PROSITE" id="PS52016">
    <property type="entry name" value="TONB_DEPENDENT_REC_3"/>
    <property type="match status" value="1"/>
</dbReference>
<evidence type="ECO:0000313" key="9">
    <source>
        <dbReference type="EMBL" id="PUV24577.1"/>
    </source>
</evidence>
<organism evidence="9 10">
    <name type="scientific">Sphingobacterium athyrii</name>
    <dbReference type="NCBI Taxonomy" id="2152717"/>
    <lineage>
        <taxon>Bacteria</taxon>
        <taxon>Pseudomonadati</taxon>
        <taxon>Bacteroidota</taxon>
        <taxon>Sphingobacteriia</taxon>
        <taxon>Sphingobacteriales</taxon>
        <taxon>Sphingobacteriaceae</taxon>
        <taxon>Sphingobacterium</taxon>
    </lineage>
</organism>
<dbReference type="NCBIfam" id="TIGR04057">
    <property type="entry name" value="SusC_RagA_signa"/>
    <property type="match status" value="1"/>
</dbReference>
<evidence type="ECO:0000256" key="3">
    <source>
        <dbReference type="ARBA" id="ARBA00022452"/>
    </source>
</evidence>
<dbReference type="InterPro" id="IPR037066">
    <property type="entry name" value="Plug_dom_sf"/>
</dbReference>
<dbReference type="InterPro" id="IPR008969">
    <property type="entry name" value="CarboxyPept-like_regulatory"/>
</dbReference>
<evidence type="ECO:0000256" key="2">
    <source>
        <dbReference type="ARBA" id="ARBA00022448"/>
    </source>
</evidence>
<dbReference type="NCBIfam" id="TIGR04056">
    <property type="entry name" value="OMP_RagA_SusC"/>
    <property type="match status" value="1"/>
</dbReference>
<dbReference type="Pfam" id="PF07715">
    <property type="entry name" value="Plug"/>
    <property type="match status" value="1"/>
</dbReference>
<comment type="caution">
    <text evidence="9">The sequence shown here is derived from an EMBL/GenBank/DDBJ whole genome shotgun (WGS) entry which is preliminary data.</text>
</comment>
<dbReference type="Pfam" id="PF13715">
    <property type="entry name" value="CarbopepD_reg_2"/>
    <property type="match status" value="1"/>
</dbReference>
<dbReference type="EMBL" id="QCXX01000003">
    <property type="protein sequence ID" value="PUV24577.1"/>
    <property type="molecule type" value="Genomic_DNA"/>
</dbReference>
<feature type="domain" description="TonB-dependent receptor plug" evidence="8">
    <location>
        <begin position="171"/>
        <end position="287"/>
    </location>
</feature>
<dbReference type="InterPro" id="IPR036942">
    <property type="entry name" value="Beta-barrel_TonB_sf"/>
</dbReference>
<dbReference type="Proteomes" id="UP000250831">
    <property type="component" value="Unassembled WGS sequence"/>
</dbReference>
<evidence type="ECO:0000256" key="1">
    <source>
        <dbReference type="ARBA" id="ARBA00004571"/>
    </source>
</evidence>
<gene>
    <name evidence="9" type="ORF">DCO56_14645</name>
</gene>
<keyword evidence="10" id="KW-1185">Reference proteome</keyword>
<evidence type="ECO:0000313" key="10">
    <source>
        <dbReference type="Proteomes" id="UP000250831"/>
    </source>
</evidence>
<comment type="subcellular location">
    <subcellularLocation>
        <location evidence="1 7">Cell outer membrane</location>
        <topology evidence="1 7">Multi-pass membrane protein</topology>
    </subcellularLocation>
</comment>
<keyword evidence="5 7" id="KW-0472">Membrane</keyword>
<keyword evidence="6 7" id="KW-0998">Cell outer membrane</keyword>
<dbReference type="InterPro" id="IPR012910">
    <property type="entry name" value="Plug_dom"/>
</dbReference>
<evidence type="ECO:0000256" key="4">
    <source>
        <dbReference type="ARBA" id="ARBA00022692"/>
    </source>
</evidence>
<dbReference type="GO" id="GO:0009279">
    <property type="term" value="C:cell outer membrane"/>
    <property type="evidence" value="ECO:0007669"/>
    <property type="project" value="UniProtKB-SubCell"/>
</dbReference>
<evidence type="ECO:0000256" key="5">
    <source>
        <dbReference type="ARBA" id="ARBA00023136"/>
    </source>
</evidence>
<dbReference type="OrthoDB" id="687738at2"/>
<dbReference type="SUPFAM" id="SSF56935">
    <property type="entry name" value="Porins"/>
    <property type="match status" value="1"/>
</dbReference>
<keyword evidence="4 7" id="KW-0812">Transmembrane</keyword>
<name>A0A363NUZ4_9SPHI</name>
<dbReference type="InterPro" id="IPR023997">
    <property type="entry name" value="TonB-dep_OMP_SusC/RagA_CS"/>
</dbReference>